<dbReference type="EMBL" id="BMAW01036005">
    <property type="protein sequence ID" value="GFU42160.1"/>
    <property type="molecule type" value="Genomic_DNA"/>
</dbReference>
<dbReference type="Proteomes" id="UP000887013">
    <property type="component" value="Unassembled WGS sequence"/>
</dbReference>
<feature type="compositionally biased region" description="Basic and acidic residues" evidence="1">
    <location>
        <begin position="15"/>
        <end position="64"/>
    </location>
</feature>
<organism evidence="2 3">
    <name type="scientific">Nephila pilipes</name>
    <name type="common">Giant wood spider</name>
    <name type="synonym">Nephila maculata</name>
    <dbReference type="NCBI Taxonomy" id="299642"/>
    <lineage>
        <taxon>Eukaryota</taxon>
        <taxon>Metazoa</taxon>
        <taxon>Ecdysozoa</taxon>
        <taxon>Arthropoda</taxon>
        <taxon>Chelicerata</taxon>
        <taxon>Arachnida</taxon>
        <taxon>Araneae</taxon>
        <taxon>Araneomorphae</taxon>
        <taxon>Entelegynae</taxon>
        <taxon>Araneoidea</taxon>
        <taxon>Nephilidae</taxon>
        <taxon>Nephila</taxon>
    </lineage>
</organism>
<feature type="compositionally biased region" description="Basic and acidic residues" evidence="1">
    <location>
        <begin position="71"/>
        <end position="84"/>
    </location>
</feature>
<evidence type="ECO:0000313" key="2">
    <source>
        <dbReference type="EMBL" id="GFU42160.1"/>
    </source>
</evidence>
<reference evidence="2" key="1">
    <citation type="submission" date="2020-08" db="EMBL/GenBank/DDBJ databases">
        <title>Multicomponent nature underlies the extraordinary mechanical properties of spider dragline silk.</title>
        <authorList>
            <person name="Kono N."/>
            <person name="Nakamura H."/>
            <person name="Mori M."/>
            <person name="Yoshida Y."/>
            <person name="Ohtoshi R."/>
            <person name="Malay A.D."/>
            <person name="Moran D.A.P."/>
            <person name="Tomita M."/>
            <person name="Numata K."/>
            <person name="Arakawa K."/>
        </authorList>
    </citation>
    <scope>NUCLEOTIDE SEQUENCE</scope>
</reference>
<gene>
    <name evidence="2" type="ORF">NPIL_640501</name>
</gene>
<protein>
    <submittedName>
        <fullName evidence="2">Uncharacterized protein</fullName>
    </submittedName>
</protein>
<accession>A0A8X6QX46</accession>
<name>A0A8X6QX46_NEPPI</name>
<sequence length="103" mass="11736">RLTWLPVRRNQAGVEGKKTGEEERKKEEFQEEKGRKERERGQEKEGRRTEEEEKEGESGGEKESFSSGEASGEKPGKGALDLRVKGTQGYTHTRRRVSNTELS</sequence>
<proteinExistence type="predicted"/>
<evidence type="ECO:0000256" key="1">
    <source>
        <dbReference type="SAM" id="MobiDB-lite"/>
    </source>
</evidence>
<evidence type="ECO:0000313" key="3">
    <source>
        <dbReference type="Proteomes" id="UP000887013"/>
    </source>
</evidence>
<dbReference type="AlphaFoldDB" id="A0A8X6QX46"/>
<feature type="region of interest" description="Disordered" evidence="1">
    <location>
        <begin position="1"/>
        <end position="103"/>
    </location>
</feature>
<comment type="caution">
    <text evidence="2">The sequence shown here is derived from an EMBL/GenBank/DDBJ whole genome shotgun (WGS) entry which is preliminary data.</text>
</comment>
<keyword evidence="3" id="KW-1185">Reference proteome</keyword>
<feature type="non-terminal residue" evidence="2">
    <location>
        <position position="1"/>
    </location>
</feature>